<evidence type="ECO:0000313" key="3">
    <source>
        <dbReference type="EMBL" id="MEE2053038.1"/>
    </source>
</evidence>
<dbReference type="InterPro" id="IPR039935">
    <property type="entry name" value="YML079W-like"/>
</dbReference>
<reference evidence="3 4" key="1">
    <citation type="submission" date="2023-07" db="EMBL/GenBank/DDBJ databases">
        <authorList>
            <person name="Girao M."/>
            <person name="Carvalho M.F."/>
        </authorList>
    </citation>
    <scope>NUCLEOTIDE SEQUENCE [LARGE SCALE GENOMIC DNA]</scope>
    <source>
        <strain evidence="3 4">66/93</strain>
    </source>
</reference>
<evidence type="ECO:0000313" key="4">
    <source>
        <dbReference type="Proteomes" id="UP001348641"/>
    </source>
</evidence>
<evidence type="ECO:0000256" key="1">
    <source>
        <dbReference type="SAM" id="MobiDB-lite"/>
    </source>
</evidence>
<proteinExistence type="predicted"/>
<dbReference type="Gene3D" id="2.60.120.10">
    <property type="entry name" value="Jelly Rolls"/>
    <property type="match status" value="1"/>
</dbReference>
<protein>
    <submittedName>
        <fullName evidence="3">Cupin domain-containing protein</fullName>
    </submittedName>
</protein>
<dbReference type="Pfam" id="PF06172">
    <property type="entry name" value="Cupin_5"/>
    <property type="match status" value="1"/>
</dbReference>
<dbReference type="Proteomes" id="UP001348641">
    <property type="component" value="Unassembled WGS sequence"/>
</dbReference>
<dbReference type="InterPro" id="IPR011051">
    <property type="entry name" value="RmlC_Cupin_sf"/>
</dbReference>
<comment type="caution">
    <text evidence="3">The sequence shown here is derived from an EMBL/GenBank/DDBJ whole genome shotgun (WGS) entry which is preliminary data.</text>
</comment>
<organism evidence="3 4">
    <name type="scientific">Nocardiopsis tropica</name>
    <dbReference type="NCBI Taxonomy" id="109330"/>
    <lineage>
        <taxon>Bacteria</taxon>
        <taxon>Bacillati</taxon>
        <taxon>Actinomycetota</taxon>
        <taxon>Actinomycetes</taxon>
        <taxon>Streptosporangiales</taxon>
        <taxon>Nocardiopsidaceae</taxon>
        <taxon>Nocardiopsis</taxon>
    </lineage>
</organism>
<gene>
    <name evidence="3" type="ORF">Q8A49_21270</name>
</gene>
<feature type="domain" description="DUF985" evidence="2">
    <location>
        <begin position="123"/>
        <end position="257"/>
    </location>
</feature>
<dbReference type="EMBL" id="JAUUCC010000059">
    <property type="protein sequence ID" value="MEE2053038.1"/>
    <property type="molecule type" value="Genomic_DNA"/>
</dbReference>
<dbReference type="InterPro" id="IPR014710">
    <property type="entry name" value="RmlC-like_jellyroll"/>
</dbReference>
<dbReference type="PANTHER" id="PTHR33387:SF3">
    <property type="entry name" value="DUF985 DOMAIN-CONTAINING PROTEIN"/>
    <property type="match status" value="1"/>
</dbReference>
<dbReference type="Gene3D" id="3.20.170.20">
    <property type="entry name" value="Protein of unknown function DUF952"/>
    <property type="match status" value="1"/>
</dbReference>
<evidence type="ECO:0000259" key="2">
    <source>
        <dbReference type="Pfam" id="PF06172"/>
    </source>
</evidence>
<dbReference type="RefSeq" id="WP_330160012.1">
    <property type="nucleotide sequence ID" value="NZ_BAAAJA010000034.1"/>
</dbReference>
<dbReference type="Pfam" id="PF06108">
    <property type="entry name" value="DUF952"/>
    <property type="match status" value="1"/>
</dbReference>
<dbReference type="CDD" id="cd06121">
    <property type="entry name" value="cupin_YML079wp"/>
    <property type="match status" value="1"/>
</dbReference>
<dbReference type="PANTHER" id="PTHR33387">
    <property type="entry name" value="RMLC-LIKE JELLY ROLL FOLD PROTEIN"/>
    <property type="match status" value="1"/>
</dbReference>
<feature type="region of interest" description="Disordered" evidence="1">
    <location>
        <begin position="140"/>
        <end position="159"/>
    </location>
</feature>
<name>A0ABU7KUP5_9ACTN</name>
<dbReference type="SUPFAM" id="SSF51182">
    <property type="entry name" value="RmlC-like cupins"/>
    <property type="match status" value="1"/>
</dbReference>
<accession>A0ABU7KUP5</accession>
<dbReference type="InterPro" id="IPR009327">
    <property type="entry name" value="Cupin_DUF985"/>
</dbReference>
<dbReference type="InterPro" id="IPR009297">
    <property type="entry name" value="DUF952"/>
</dbReference>
<dbReference type="SUPFAM" id="SSF56399">
    <property type="entry name" value="ADP-ribosylation"/>
    <property type="match status" value="1"/>
</dbReference>
<sequence length="260" mass="28028">MALILHLTELERWSAGGDVEPSSLREQGFVHASPDEPTLLAVANALYSGAAGPLVALVVDTDAVAAEVRWEAADPVPPPGVGPDVLFPHVYGPLPRSAVRSVLHLRHDPSGRYTAAEERSATAELLDLLPHPEGGWYRPTWRSGTEVRPDGRRGPRPTATGITFLLGPGEESRWHRLDHEEVWAHHRGGPLWLELGGRGDSPVSEGGAVLGPAIERGELLQLVVPRDTWQTARPLSDEEVLAGCFVSPGFDFADFESAGH</sequence>